<keyword evidence="3" id="KW-1185">Reference proteome</keyword>
<keyword evidence="1" id="KW-0472">Membrane</keyword>
<proteinExistence type="predicted"/>
<organism evidence="3 4">
    <name type="scientific">Plectus sambesii</name>
    <dbReference type="NCBI Taxonomy" id="2011161"/>
    <lineage>
        <taxon>Eukaryota</taxon>
        <taxon>Metazoa</taxon>
        <taxon>Ecdysozoa</taxon>
        <taxon>Nematoda</taxon>
        <taxon>Chromadorea</taxon>
        <taxon>Plectida</taxon>
        <taxon>Plectina</taxon>
        <taxon>Plectoidea</taxon>
        <taxon>Plectidae</taxon>
        <taxon>Plectus</taxon>
    </lineage>
</organism>
<dbReference type="WBParaSite" id="PSAMB.scaffold21size117079.g542.t1">
    <property type="protein sequence ID" value="PSAMB.scaffold21size117079.g542.t1"/>
    <property type="gene ID" value="PSAMB.scaffold21size117079.g542"/>
</dbReference>
<evidence type="ECO:0000313" key="3">
    <source>
        <dbReference type="Proteomes" id="UP000887566"/>
    </source>
</evidence>
<dbReference type="Proteomes" id="UP000887566">
    <property type="component" value="Unplaced"/>
</dbReference>
<name>A0A914VPL6_9BILA</name>
<evidence type="ECO:0000313" key="4">
    <source>
        <dbReference type="WBParaSite" id="PSAMB.scaffold21size117079.g542.t1"/>
    </source>
</evidence>
<keyword evidence="2" id="KW-0732">Signal</keyword>
<keyword evidence="1" id="KW-0812">Transmembrane</keyword>
<evidence type="ECO:0000256" key="1">
    <source>
        <dbReference type="SAM" id="Phobius"/>
    </source>
</evidence>
<accession>A0A914VPL6</accession>
<sequence length="162" mass="17676">MSQLALFVAFGVCCLRFARACGPSPLNGGSCYVGYLRPGDPPSVSQTAVCGGLKNNWCMISHDTATGETYFNCYDYWQSSGQCSAIPRPCGDDMQDTNHGGCSQIFPYGRPLLMCCCKGNHCNNPALFDAALRLNNVAVTSHHSYYFSIFNLIVVIYCAILR</sequence>
<evidence type="ECO:0000256" key="2">
    <source>
        <dbReference type="SAM" id="SignalP"/>
    </source>
</evidence>
<feature type="chain" id="PRO_5037297895" evidence="2">
    <location>
        <begin position="21"/>
        <end position="162"/>
    </location>
</feature>
<keyword evidence="1" id="KW-1133">Transmembrane helix</keyword>
<feature type="signal peptide" evidence="2">
    <location>
        <begin position="1"/>
        <end position="20"/>
    </location>
</feature>
<protein>
    <submittedName>
        <fullName evidence="4">Uncharacterized protein</fullName>
    </submittedName>
</protein>
<reference evidence="4" key="1">
    <citation type="submission" date="2022-11" db="UniProtKB">
        <authorList>
            <consortium name="WormBaseParasite"/>
        </authorList>
    </citation>
    <scope>IDENTIFICATION</scope>
</reference>
<dbReference type="AlphaFoldDB" id="A0A914VPL6"/>
<feature type="transmembrane region" description="Helical" evidence="1">
    <location>
        <begin position="143"/>
        <end position="161"/>
    </location>
</feature>